<keyword evidence="11 16" id="KW-1133">Transmembrane helix</keyword>
<organism evidence="17 18">
    <name type="scientific">Pichia membranifaciens NRRL Y-2026</name>
    <dbReference type="NCBI Taxonomy" id="763406"/>
    <lineage>
        <taxon>Eukaryota</taxon>
        <taxon>Fungi</taxon>
        <taxon>Dikarya</taxon>
        <taxon>Ascomycota</taxon>
        <taxon>Saccharomycotina</taxon>
        <taxon>Pichiomycetes</taxon>
        <taxon>Pichiales</taxon>
        <taxon>Pichiaceae</taxon>
        <taxon>Pichia</taxon>
    </lineage>
</organism>
<evidence type="ECO:0000256" key="11">
    <source>
        <dbReference type="ARBA" id="ARBA00022989"/>
    </source>
</evidence>
<evidence type="ECO:0000256" key="8">
    <source>
        <dbReference type="ARBA" id="ARBA00022692"/>
    </source>
</evidence>
<evidence type="ECO:0000256" key="15">
    <source>
        <dbReference type="ARBA" id="ARBA00048109"/>
    </source>
</evidence>
<dbReference type="EMBL" id="KV454003">
    <property type="protein sequence ID" value="ODQ47005.1"/>
    <property type="molecule type" value="Genomic_DNA"/>
</dbReference>
<evidence type="ECO:0000256" key="14">
    <source>
        <dbReference type="ARBA" id="ARBA00023315"/>
    </source>
</evidence>
<dbReference type="AlphaFoldDB" id="A0A1E3NLI4"/>
<keyword evidence="6 16" id="KW-0444">Lipid biosynthesis</keyword>
<dbReference type="EC" id="2.3.1.20" evidence="5 16"/>
<evidence type="ECO:0000256" key="13">
    <source>
        <dbReference type="ARBA" id="ARBA00023136"/>
    </source>
</evidence>
<evidence type="ECO:0000256" key="3">
    <source>
        <dbReference type="ARBA" id="ARBA00005189"/>
    </source>
</evidence>
<comment type="function">
    <text evidence="16">Catalyzes the terminal and only committed step in triacylglycerol synthesis by using diacylglycerol and fatty acyl CoA as substrates.</text>
</comment>
<dbReference type="Pfam" id="PF03982">
    <property type="entry name" value="DAGAT"/>
    <property type="match status" value="1"/>
</dbReference>
<dbReference type="OrthoDB" id="264532at2759"/>
<dbReference type="GeneID" id="30179505"/>
<evidence type="ECO:0000256" key="12">
    <source>
        <dbReference type="ARBA" id="ARBA00023098"/>
    </source>
</evidence>
<keyword evidence="7" id="KW-0808">Transferase</keyword>
<dbReference type="RefSeq" id="XP_019018118.1">
    <property type="nucleotide sequence ID" value="XM_019162818.1"/>
</dbReference>
<keyword evidence="10 16" id="KW-0256">Endoplasmic reticulum</keyword>
<evidence type="ECO:0000256" key="9">
    <source>
        <dbReference type="ARBA" id="ARBA00022798"/>
    </source>
</evidence>
<sequence>MAATAKSTSFYPEYRPHGRAHSPLVIPTHRRVETFAALIHCSSMLLLPCLYFFLWTREAFWPFLITYTIFSYILDDTQSMGNSIYRTSSWFKKQFIFRKFVDYFPRFLDKEEKIGPRYLFTAHPHGVISFGITAALLPSHTLKSSKSFRSLFPGISVHLLTLPTQFLIPFYRDYIMALGVGLVTKAGITSILRRNHSVAIVVGGAHESLFARPGMNRIVLNRRKGFIKLADVAIVPVYVYGENNVHKVYNTTEQPNGKNSKTLKTFLNLQLLLKKYTGFTLPLVNSRSIFNYDFGLLPYKRRMDVITGKPIYIYRMFNNSIGDKVTEEEINYYHEMYKANLIELWEKNKSFATEWDEKLKIVE</sequence>
<proteinExistence type="inferred from homology"/>
<comment type="catalytic activity">
    <reaction evidence="15 16">
        <text>an acyl-CoA + a 1,2-diacyl-sn-glycerol = a triacyl-sn-glycerol + CoA</text>
        <dbReference type="Rhea" id="RHEA:10868"/>
        <dbReference type="ChEBI" id="CHEBI:17815"/>
        <dbReference type="ChEBI" id="CHEBI:57287"/>
        <dbReference type="ChEBI" id="CHEBI:58342"/>
        <dbReference type="ChEBI" id="CHEBI:64615"/>
        <dbReference type="EC" id="2.3.1.20"/>
    </reaction>
</comment>
<feature type="transmembrane region" description="Helical" evidence="16">
    <location>
        <begin position="35"/>
        <end position="53"/>
    </location>
</feature>
<dbReference type="InterPro" id="IPR007130">
    <property type="entry name" value="DAGAT"/>
</dbReference>
<evidence type="ECO:0000256" key="5">
    <source>
        <dbReference type="ARBA" id="ARBA00013244"/>
    </source>
</evidence>
<dbReference type="GO" id="GO:0019432">
    <property type="term" value="P:triglyceride biosynthetic process"/>
    <property type="evidence" value="ECO:0007669"/>
    <property type="project" value="UniProtKB-UniRule"/>
</dbReference>
<evidence type="ECO:0000313" key="18">
    <source>
        <dbReference type="Proteomes" id="UP000094455"/>
    </source>
</evidence>
<dbReference type="GO" id="GO:0004144">
    <property type="term" value="F:diacylglycerol O-acyltransferase activity"/>
    <property type="evidence" value="ECO:0007669"/>
    <property type="project" value="UniProtKB-UniRule"/>
</dbReference>
<evidence type="ECO:0000256" key="1">
    <source>
        <dbReference type="ARBA" id="ARBA00004477"/>
    </source>
</evidence>
<dbReference type="STRING" id="763406.A0A1E3NLI4"/>
<dbReference type="UniPathway" id="UPA00282"/>
<comment type="subcellular location">
    <subcellularLocation>
        <location evidence="1 16">Endoplasmic reticulum membrane</location>
        <topology evidence="1 16">Multi-pass membrane protein</topology>
    </subcellularLocation>
</comment>
<evidence type="ECO:0000256" key="6">
    <source>
        <dbReference type="ARBA" id="ARBA00022516"/>
    </source>
</evidence>
<evidence type="ECO:0000256" key="16">
    <source>
        <dbReference type="RuleBase" id="RU367023"/>
    </source>
</evidence>
<name>A0A1E3NLI4_9ASCO</name>
<dbReference type="PANTHER" id="PTHR12317">
    <property type="entry name" value="DIACYLGLYCEROL O-ACYLTRANSFERASE"/>
    <property type="match status" value="1"/>
</dbReference>
<dbReference type="GO" id="GO:0005789">
    <property type="term" value="C:endoplasmic reticulum membrane"/>
    <property type="evidence" value="ECO:0007669"/>
    <property type="project" value="UniProtKB-SubCell"/>
</dbReference>
<comment type="similarity">
    <text evidence="4 16">Belongs to the diacylglycerol acyltransferase family.</text>
</comment>
<evidence type="ECO:0000256" key="7">
    <source>
        <dbReference type="ARBA" id="ARBA00022679"/>
    </source>
</evidence>
<evidence type="ECO:0000256" key="10">
    <source>
        <dbReference type="ARBA" id="ARBA00022824"/>
    </source>
</evidence>
<keyword evidence="14 16" id="KW-0012">Acyltransferase</keyword>
<comment type="pathway">
    <text evidence="2 16">Glycerolipid metabolism; triacylglycerol biosynthesis.</text>
</comment>
<dbReference type="PANTHER" id="PTHR12317:SF0">
    <property type="entry name" value="ACYLTRANSFERASE"/>
    <property type="match status" value="1"/>
</dbReference>
<keyword evidence="9" id="KW-0319">Glycerol metabolism</keyword>
<evidence type="ECO:0000313" key="17">
    <source>
        <dbReference type="EMBL" id="ODQ47005.1"/>
    </source>
</evidence>
<comment type="pathway">
    <text evidence="3">Lipid metabolism.</text>
</comment>
<protein>
    <recommendedName>
        <fullName evidence="5 16">Diacylglycerol O-acyltransferase</fullName>
        <ecNumber evidence="5 16">2.3.1.20</ecNumber>
    </recommendedName>
</protein>
<accession>A0A1E3NLI4</accession>
<keyword evidence="8 16" id="KW-0812">Transmembrane</keyword>
<dbReference type="Proteomes" id="UP000094455">
    <property type="component" value="Unassembled WGS sequence"/>
</dbReference>
<dbReference type="CDD" id="cd07987">
    <property type="entry name" value="LPLAT_MGAT-like"/>
    <property type="match status" value="1"/>
</dbReference>
<keyword evidence="18" id="KW-1185">Reference proteome</keyword>
<evidence type="ECO:0000256" key="4">
    <source>
        <dbReference type="ARBA" id="ARBA00005420"/>
    </source>
</evidence>
<gene>
    <name evidence="17" type="ORF">PICMEDRAFT_33384</name>
</gene>
<dbReference type="GO" id="GO:0006071">
    <property type="term" value="P:glycerol metabolic process"/>
    <property type="evidence" value="ECO:0007669"/>
    <property type="project" value="UniProtKB-UniRule"/>
</dbReference>
<reference evidence="17 18" key="1">
    <citation type="journal article" date="2016" name="Proc. Natl. Acad. Sci. U.S.A.">
        <title>Comparative genomics of biotechnologically important yeasts.</title>
        <authorList>
            <person name="Riley R."/>
            <person name="Haridas S."/>
            <person name="Wolfe K.H."/>
            <person name="Lopes M.R."/>
            <person name="Hittinger C.T."/>
            <person name="Goeker M."/>
            <person name="Salamov A.A."/>
            <person name="Wisecaver J.H."/>
            <person name="Long T.M."/>
            <person name="Calvey C.H."/>
            <person name="Aerts A.L."/>
            <person name="Barry K.W."/>
            <person name="Choi C."/>
            <person name="Clum A."/>
            <person name="Coughlan A.Y."/>
            <person name="Deshpande S."/>
            <person name="Douglass A.P."/>
            <person name="Hanson S.J."/>
            <person name="Klenk H.-P."/>
            <person name="LaButti K.M."/>
            <person name="Lapidus A."/>
            <person name="Lindquist E.A."/>
            <person name="Lipzen A.M."/>
            <person name="Meier-Kolthoff J.P."/>
            <person name="Ohm R.A."/>
            <person name="Otillar R.P."/>
            <person name="Pangilinan J.L."/>
            <person name="Peng Y."/>
            <person name="Rokas A."/>
            <person name="Rosa C.A."/>
            <person name="Scheuner C."/>
            <person name="Sibirny A.A."/>
            <person name="Slot J.C."/>
            <person name="Stielow J.B."/>
            <person name="Sun H."/>
            <person name="Kurtzman C.P."/>
            <person name="Blackwell M."/>
            <person name="Grigoriev I.V."/>
            <person name="Jeffries T.W."/>
        </authorList>
    </citation>
    <scope>NUCLEOTIDE SEQUENCE [LARGE SCALE GENOMIC DNA]</scope>
    <source>
        <strain evidence="17 18">NRRL Y-2026</strain>
    </source>
</reference>
<keyword evidence="13 16" id="KW-0472">Membrane</keyword>
<comment type="caution">
    <text evidence="16">Lacks conserved residue(s) required for the propagation of feature annotation.</text>
</comment>
<evidence type="ECO:0000256" key="2">
    <source>
        <dbReference type="ARBA" id="ARBA00004771"/>
    </source>
</evidence>
<keyword evidence="12 16" id="KW-0443">Lipid metabolism</keyword>